<keyword evidence="2" id="KW-1185">Reference proteome</keyword>
<gene>
    <name evidence="1" type="ORF">MLD38_030336</name>
</gene>
<comment type="caution">
    <text evidence="1">The sequence shown here is derived from an EMBL/GenBank/DDBJ whole genome shotgun (WGS) entry which is preliminary data.</text>
</comment>
<organism evidence="1 2">
    <name type="scientific">Melastoma candidum</name>
    <dbReference type="NCBI Taxonomy" id="119954"/>
    <lineage>
        <taxon>Eukaryota</taxon>
        <taxon>Viridiplantae</taxon>
        <taxon>Streptophyta</taxon>
        <taxon>Embryophyta</taxon>
        <taxon>Tracheophyta</taxon>
        <taxon>Spermatophyta</taxon>
        <taxon>Magnoliopsida</taxon>
        <taxon>eudicotyledons</taxon>
        <taxon>Gunneridae</taxon>
        <taxon>Pentapetalae</taxon>
        <taxon>rosids</taxon>
        <taxon>malvids</taxon>
        <taxon>Myrtales</taxon>
        <taxon>Melastomataceae</taxon>
        <taxon>Melastomatoideae</taxon>
        <taxon>Melastomateae</taxon>
        <taxon>Melastoma</taxon>
    </lineage>
</organism>
<name>A0ACB9MLB2_9MYRT</name>
<accession>A0ACB9MLB2</accession>
<dbReference type="EMBL" id="CM042888">
    <property type="protein sequence ID" value="KAI4324892.1"/>
    <property type="molecule type" value="Genomic_DNA"/>
</dbReference>
<protein>
    <submittedName>
        <fullName evidence="1">Uncharacterized protein</fullName>
    </submittedName>
</protein>
<evidence type="ECO:0000313" key="1">
    <source>
        <dbReference type="EMBL" id="KAI4324892.1"/>
    </source>
</evidence>
<reference evidence="2" key="1">
    <citation type="journal article" date="2023" name="Front. Plant Sci.">
        <title>Chromosomal-level genome assembly of Melastoma candidum provides insights into trichome evolution.</title>
        <authorList>
            <person name="Zhong Y."/>
            <person name="Wu W."/>
            <person name="Sun C."/>
            <person name="Zou P."/>
            <person name="Liu Y."/>
            <person name="Dai S."/>
            <person name="Zhou R."/>
        </authorList>
    </citation>
    <scope>NUCLEOTIDE SEQUENCE [LARGE SCALE GENOMIC DNA]</scope>
</reference>
<proteinExistence type="predicted"/>
<dbReference type="Proteomes" id="UP001057402">
    <property type="component" value="Chromosome 9"/>
</dbReference>
<evidence type="ECO:0000313" key="2">
    <source>
        <dbReference type="Proteomes" id="UP001057402"/>
    </source>
</evidence>
<sequence>MDQGNNVGTQRRRRRNPSNNSRDSSTGRLRSSTELRSSITNTWPREGGRFGFMQSAADGCNDPIRCYG</sequence>